<organism evidence="1">
    <name type="scientific">Brugia malayi</name>
    <name type="common">Filarial nematode worm</name>
    <dbReference type="NCBI Taxonomy" id="6279"/>
    <lineage>
        <taxon>Eukaryota</taxon>
        <taxon>Metazoa</taxon>
        <taxon>Ecdysozoa</taxon>
        <taxon>Nematoda</taxon>
        <taxon>Chromadorea</taxon>
        <taxon>Rhabditida</taxon>
        <taxon>Spirurina</taxon>
        <taxon>Spiruromorpha</taxon>
        <taxon>Filarioidea</taxon>
        <taxon>Onchocercidae</taxon>
        <taxon>Brugia</taxon>
    </lineage>
</organism>
<protein>
    <submittedName>
        <fullName evidence="1">Bm13314</fullName>
    </submittedName>
</protein>
<accession>A0A0J9Y2V6</accession>
<sequence length="36" mass="4244">MLKFSLVNQLVQLSTIPTFLILKQRNYHSRSDDIHS</sequence>
<proteinExistence type="predicted"/>
<dbReference type="EMBL" id="LN857020">
    <property type="protein sequence ID" value="CDQ01235.1"/>
    <property type="molecule type" value="Genomic_DNA"/>
</dbReference>
<evidence type="ECO:0000313" key="1">
    <source>
        <dbReference type="EMBL" id="CDQ01235.1"/>
    </source>
</evidence>
<reference evidence="1" key="2">
    <citation type="submission" date="2012-12" db="EMBL/GenBank/DDBJ databases">
        <authorList>
            <person name="Gao Y.W."/>
            <person name="Fan S.T."/>
            <person name="Sun H.T."/>
            <person name="Wang Z."/>
            <person name="Gao X.L."/>
            <person name="Li Y.G."/>
            <person name="Wang T.C."/>
            <person name="Zhang K."/>
            <person name="Xu W.W."/>
            <person name="Yu Z.J."/>
            <person name="Xia X.Z."/>
        </authorList>
    </citation>
    <scope>NUCLEOTIDE SEQUENCE</scope>
    <source>
        <strain evidence="1">FR3</strain>
    </source>
</reference>
<reference evidence="1" key="1">
    <citation type="journal article" date="2007" name="Science">
        <title>Draft genome of the filarial nematode parasite Brugia malayi.</title>
        <authorList>
            <person name="Ghedin E."/>
            <person name="Wang S."/>
            <person name="Spiro D."/>
            <person name="Caler E."/>
            <person name="Zhao Q."/>
            <person name="Crabtree J."/>
            <person name="Allen J.E."/>
            <person name="Delcher A.L."/>
            <person name="Guiliano D.B."/>
            <person name="Miranda-Saavedra D."/>
            <person name="Angiuoli S.V."/>
            <person name="Creasy T."/>
            <person name="Amedeo P."/>
            <person name="Haas B."/>
            <person name="El-Sayed N.M."/>
            <person name="Wortman J.R."/>
            <person name="Feldblyum T."/>
            <person name="Tallon L."/>
            <person name="Schatz M."/>
            <person name="Shumway M."/>
            <person name="Koo H."/>
            <person name="Salzberg S.L."/>
            <person name="Schobel S."/>
            <person name="Pertea M."/>
            <person name="Pop M."/>
            <person name="White O."/>
            <person name="Barton G.J."/>
            <person name="Carlow C.K."/>
            <person name="Crawford M.J."/>
            <person name="Daub J."/>
            <person name="Dimmic M.W."/>
            <person name="Estes C.F."/>
            <person name="Foster J.M."/>
            <person name="Ganatra M."/>
            <person name="Gregory W.F."/>
            <person name="Johnson N.M."/>
            <person name="Jin J."/>
            <person name="Komuniecki R."/>
            <person name="Korf I."/>
            <person name="Kumar S."/>
            <person name="Laney S."/>
            <person name="Li B.W."/>
            <person name="Li W."/>
            <person name="Lindblom T.H."/>
            <person name="Lustigman S."/>
            <person name="Ma D."/>
            <person name="Maina C.V."/>
            <person name="Martin D.M."/>
            <person name="McCarter J.P."/>
            <person name="McReynolds L."/>
            <person name="Mitreva M."/>
            <person name="Nutman T.B."/>
            <person name="Parkinson J."/>
            <person name="Peregrin-Alvarez J.M."/>
            <person name="Poole C."/>
            <person name="Ren Q."/>
            <person name="Saunders L."/>
            <person name="Sluder A.E."/>
            <person name="Smith K."/>
            <person name="Stanke M."/>
            <person name="Unnasch T.R."/>
            <person name="Ware J."/>
            <person name="Wei A.D."/>
            <person name="Weil G."/>
            <person name="Williams D.J."/>
            <person name="Zhang Y."/>
            <person name="Williams S.A."/>
            <person name="Fraser-Liggett C."/>
            <person name="Slatko B."/>
            <person name="Blaxter M.L."/>
            <person name="Scott A.L."/>
        </authorList>
    </citation>
    <scope>NUCLEOTIDE SEQUENCE</scope>
    <source>
        <strain evidence="1">FR3</strain>
    </source>
</reference>
<dbReference type="AlphaFoldDB" id="A0A0J9Y2V6"/>
<name>A0A0J9Y2V6_BRUMA</name>
<gene>
    <name evidence="1" type="ORF">Bm13314</name>
    <name evidence="1" type="ORF">BM_Bm13314</name>
</gene>